<evidence type="ECO:0008006" key="4">
    <source>
        <dbReference type="Google" id="ProtNLM"/>
    </source>
</evidence>
<sequence length="453" mass="52507">MKFPMFNKGTAMQSHRPCWTGTKGKMTTFLDESLLWSKPGLAHTNQPNLKRQSNEWKHPGSSRPKKVRSTQSAVKVMFIAAYDIDGVILHHAVPPRQTAKADYYCRFLQHHLRPALRRKRRHLVVQNPIILHDNAMSHTAGAVKDLLCHWQWEILEQPQYSPDMSPCDYDLFTKVKEPRRGTRYNTRDELISAIGQSIRNIKKDGRLDGVRCLPNIWQKNMGLGNKKDVEFAIANRVNRLFSKAIKRFPSDVRIWISYIKFCKQMLPIRQWFGILTANTRVVGRTLAQMMQVHSDKPNLWSFAAKWEFEENHSVENARQFLLRGLCFHPESKVLYNEDPVQANRGNYFNERWEASRTLRNKKRDYLKEKLNGVETKSIPFARKRKQDNKKAEGGDENATGEDNNTGTDIDAQGTSGQSDTQQQTGNDIQDKILKFNKEEVDDDDDDDDDDNDY</sequence>
<evidence type="ECO:0000313" key="3">
    <source>
        <dbReference type="Proteomes" id="UP001148838"/>
    </source>
</evidence>
<dbReference type="InterPro" id="IPR011990">
    <property type="entry name" value="TPR-like_helical_dom_sf"/>
</dbReference>
<evidence type="ECO:0000313" key="2">
    <source>
        <dbReference type="EMBL" id="KAJ4445128.1"/>
    </source>
</evidence>
<organism evidence="2 3">
    <name type="scientific">Periplaneta americana</name>
    <name type="common">American cockroach</name>
    <name type="synonym">Blatta americana</name>
    <dbReference type="NCBI Taxonomy" id="6978"/>
    <lineage>
        <taxon>Eukaryota</taxon>
        <taxon>Metazoa</taxon>
        <taxon>Ecdysozoa</taxon>
        <taxon>Arthropoda</taxon>
        <taxon>Hexapoda</taxon>
        <taxon>Insecta</taxon>
        <taxon>Pterygota</taxon>
        <taxon>Neoptera</taxon>
        <taxon>Polyneoptera</taxon>
        <taxon>Dictyoptera</taxon>
        <taxon>Blattodea</taxon>
        <taxon>Blattoidea</taxon>
        <taxon>Blattidae</taxon>
        <taxon>Blattinae</taxon>
        <taxon>Periplaneta</taxon>
    </lineage>
</organism>
<feature type="compositionally biased region" description="Basic and acidic residues" evidence="1">
    <location>
        <begin position="428"/>
        <end position="438"/>
    </location>
</feature>
<dbReference type="EMBL" id="JAJSOF020000011">
    <property type="protein sequence ID" value="KAJ4445128.1"/>
    <property type="molecule type" value="Genomic_DNA"/>
</dbReference>
<dbReference type="PANTHER" id="PTHR46060:SF1">
    <property type="entry name" value="MARINER MOS1 TRANSPOSASE-LIKE PROTEIN"/>
    <property type="match status" value="1"/>
</dbReference>
<feature type="compositionally biased region" description="Low complexity" evidence="1">
    <location>
        <begin position="412"/>
        <end position="425"/>
    </location>
</feature>
<dbReference type="Gene3D" id="3.30.420.10">
    <property type="entry name" value="Ribonuclease H-like superfamily/Ribonuclease H"/>
    <property type="match status" value="1"/>
</dbReference>
<name>A0ABQ8TGW7_PERAM</name>
<feature type="region of interest" description="Disordered" evidence="1">
    <location>
        <begin position="41"/>
        <end position="69"/>
    </location>
</feature>
<dbReference type="PANTHER" id="PTHR46060">
    <property type="entry name" value="MARINER MOS1 TRANSPOSASE-LIKE PROTEIN"/>
    <property type="match status" value="1"/>
</dbReference>
<accession>A0ABQ8TGW7</accession>
<dbReference type="InterPro" id="IPR001888">
    <property type="entry name" value="Transposase_1"/>
</dbReference>
<dbReference type="Pfam" id="PF01359">
    <property type="entry name" value="Transposase_1"/>
    <property type="match status" value="1"/>
</dbReference>
<feature type="region of interest" description="Disordered" evidence="1">
    <location>
        <begin position="377"/>
        <end position="453"/>
    </location>
</feature>
<dbReference type="InterPro" id="IPR052709">
    <property type="entry name" value="Transposase-MT_Hybrid"/>
</dbReference>
<gene>
    <name evidence="2" type="ORF">ANN_06929</name>
</gene>
<dbReference type="Gene3D" id="1.25.40.10">
    <property type="entry name" value="Tetratricopeptide repeat domain"/>
    <property type="match status" value="1"/>
</dbReference>
<reference evidence="2 3" key="1">
    <citation type="journal article" date="2022" name="Allergy">
        <title>Genome assembly and annotation of Periplaneta americana reveal a comprehensive cockroach allergen profile.</title>
        <authorList>
            <person name="Wang L."/>
            <person name="Xiong Q."/>
            <person name="Saelim N."/>
            <person name="Wang L."/>
            <person name="Nong W."/>
            <person name="Wan A.T."/>
            <person name="Shi M."/>
            <person name="Liu X."/>
            <person name="Cao Q."/>
            <person name="Hui J.H.L."/>
            <person name="Sookrung N."/>
            <person name="Leung T.F."/>
            <person name="Tungtrongchitr A."/>
            <person name="Tsui S.K.W."/>
        </authorList>
    </citation>
    <scope>NUCLEOTIDE SEQUENCE [LARGE SCALE GENOMIC DNA]</scope>
    <source>
        <strain evidence="2">PWHHKU_190912</strain>
    </source>
</reference>
<protein>
    <recommendedName>
        <fullName evidence="4">Mariner Mos1 transposase</fullName>
    </recommendedName>
</protein>
<dbReference type="InterPro" id="IPR036397">
    <property type="entry name" value="RNaseH_sf"/>
</dbReference>
<dbReference type="SUPFAM" id="SSF48452">
    <property type="entry name" value="TPR-like"/>
    <property type="match status" value="1"/>
</dbReference>
<evidence type="ECO:0000256" key="1">
    <source>
        <dbReference type="SAM" id="MobiDB-lite"/>
    </source>
</evidence>
<proteinExistence type="predicted"/>
<keyword evidence="3" id="KW-1185">Reference proteome</keyword>
<feature type="compositionally biased region" description="Acidic residues" evidence="1">
    <location>
        <begin position="439"/>
        <end position="453"/>
    </location>
</feature>
<dbReference type="Proteomes" id="UP001148838">
    <property type="component" value="Unassembled WGS sequence"/>
</dbReference>
<comment type="caution">
    <text evidence="2">The sequence shown here is derived from an EMBL/GenBank/DDBJ whole genome shotgun (WGS) entry which is preliminary data.</text>
</comment>